<dbReference type="Pfam" id="PF04351">
    <property type="entry name" value="PilP"/>
    <property type="match status" value="1"/>
</dbReference>
<gene>
    <name evidence="1" type="ORF">GCM10009114_29820</name>
</gene>
<evidence type="ECO:0000313" key="2">
    <source>
        <dbReference type="Proteomes" id="UP001500359"/>
    </source>
</evidence>
<dbReference type="EMBL" id="BAAAFD010000009">
    <property type="protein sequence ID" value="GAA0858798.1"/>
    <property type="molecule type" value="Genomic_DNA"/>
</dbReference>
<dbReference type="RefSeq" id="WP_343861370.1">
    <property type="nucleotide sequence ID" value="NZ_BAAAFD010000009.1"/>
</dbReference>
<proteinExistence type="predicted"/>
<dbReference type="Proteomes" id="UP001500359">
    <property type="component" value="Unassembled WGS sequence"/>
</dbReference>
<sequence>MKKLTVIIAAALLCGCEAQTDDLVTYVVEVKQSTPVSIEPYPEFKTQPAFEYKAGDLRSPFKRPRNVAVQTTEAKRDNCLQPNFNRKKQPLEAFGLDALSISGTFTSKGRQWALVTANDGSLHRVTSGDYLGLFFGKITSINDGKISITEMLPDGAGCWQENNATLSMSSQAGENDNV</sequence>
<organism evidence="1 2">
    <name type="scientific">Aliiglaciecola litoralis</name>
    <dbReference type="NCBI Taxonomy" id="582857"/>
    <lineage>
        <taxon>Bacteria</taxon>
        <taxon>Pseudomonadati</taxon>
        <taxon>Pseudomonadota</taxon>
        <taxon>Gammaproteobacteria</taxon>
        <taxon>Alteromonadales</taxon>
        <taxon>Alteromonadaceae</taxon>
        <taxon>Aliiglaciecola</taxon>
    </lineage>
</organism>
<comment type="caution">
    <text evidence="1">The sequence shown here is derived from an EMBL/GenBank/DDBJ whole genome shotgun (WGS) entry which is preliminary data.</text>
</comment>
<dbReference type="InterPro" id="IPR007446">
    <property type="entry name" value="PilP"/>
</dbReference>
<name>A0ABP3WZM3_9ALTE</name>
<keyword evidence="2" id="KW-1185">Reference proteome</keyword>
<dbReference type="PROSITE" id="PS51257">
    <property type="entry name" value="PROKAR_LIPOPROTEIN"/>
    <property type="match status" value="1"/>
</dbReference>
<protein>
    <submittedName>
        <fullName evidence="1">Pilus assembly protein PilP</fullName>
    </submittedName>
</protein>
<accession>A0ABP3WZM3</accession>
<dbReference type="PIRSF" id="PIRSF016481">
    <property type="entry name" value="Pilus_assembly_PilP"/>
    <property type="match status" value="1"/>
</dbReference>
<reference evidence="2" key="1">
    <citation type="journal article" date="2019" name="Int. J. Syst. Evol. Microbiol.">
        <title>The Global Catalogue of Microorganisms (GCM) 10K type strain sequencing project: providing services to taxonomists for standard genome sequencing and annotation.</title>
        <authorList>
            <consortium name="The Broad Institute Genomics Platform"/>
            <consortium name="The Broad Institute Genome Sequencing Center for Infectious Disease"/>
            <person name="Wu L."/>
            <person name="Ma J."/>
        </authorList>
    </citation>
    <scope>NUCLEOTIDE SEQUENCE [LARGE SCALE GENOMIC DNA]</scope>
    <source>
        <strain evidence="2">JCM 15896</strain>
    </source>
</reference>
<evidence type="ECO:0000313" key="1">
    <source>
        <dbReference type="EMBL" id="GAA0858798.1"/>
    </source>
</evidence>
<dbReference type="Gene3D" id="2.30.30.830">
    <property type="match status" value="1"/>
</dbReference>